<dbReference type="Proteomes" id="UP000257109">
    <property type="component" value="Unassembled WGS sequence"/>
</dbReference>
<keyword evidence="1" id="KW-0472">Membrane</keyword>
<dbReference type="EMBL" id="QJKJ01010423">
    <property type="protein sequence ID" value="RDX73751.1"/>
    <property type="molecule type" value="Genomic_DNA"/>
</dbReference>
<keyword evidence="3" id="KW-1185">Reference proteome</keyword>
<evidence type="ECO:0000313" key="2">
    <source>
        <dbReference type="EMBL" id="RDX73751.1"/>
    </source>
</evidence>
<gene>
    <name evidence="2" type="ORF">CR513_46595</name>
</gene>
<proteinExistence type="predicted"/>
<feature type="transmembrane region" description="Helical" evidence="1">
    <location>
        <begin position="32"/>
        <end position="50"/>
    </location>
</feature>
<reference evidence="2" key="1">
    <citation type="submission" date="2018-05" db="EMBL/GenBank/DDBJ databases">
        <title>Draft genome of Mucuna pruriens seed.</title>
        <authorList>
            <person name="Nnadi N.E."/>
            <person name="Vos R."/>
            <person name="Hasami M.H."/>
            <person name="Devisetty U.K."/>
            <person name="Aguiy J.C."/>
        </authorList>
    </citation>
    <scope>NUCLEOTIDE SEQUENCE [LARGE SCALE GENOMIC DNA]</scope>
    <source>
        <strain evidence="2">JCA_2017</strain>
    </source>
</reference>
<accession>A0A371F635</accession>
<organism evidence="2 3">
    <name type="scientific">Mucuna pruriens</name>
    <name type="common">Velvet bean</name>
    <name type="synonym">Dolichos pruriens</name>
    <dbReference type="NCBI Taxonomy" id="157652"/>
    <lineage>
        <taxon>Eukaryota</taxon>
        <taxon>Viridiplantae</taxon>
        <taxon>Streptophyta</taxon>
        <taxon>Embryophyta</taxon>
        <taxon>Tracheophyta</taxon>
        <taxon>Spermatophyta</taxon>
        <taxon>Magnoliopsida</taxon>
        <taxon>eudicotyledons</taxon>
        <taxon>Gunneridae</taxon>
        <taxon>Pentapetalae</taxon>
        <taxon>rosids</taxon>
        <taxon>fabids</taxon>
        <taxon>Fabales</taxon>
        <taxon>Fabaceae</taxon>
        <taxon>Papilionoideae</taxon>
        <taxon>50 kb inversion clade</taxon>
        <taxon>NPAAA clade</taxon>
        <taxon>indigoferoid/millettioid clade</taxon>
        <taxon>Phaseoleae</taxon>
        <taxon>Mucuna</taxon>
    </lineage>
</organism>
<keyword evidence="1" id="KW-1133">Transmembrane helix</keyword>
<name>A0A371F635_MUCPR</name>
<comment type="caution">
    <text evidence="2">The sequence shown here is derived from an EMBL/GenBank/DDBJ whole genome shotgun (WGS) entry which is preliminary data.</text>
</comment>
<feature type="non-terminal residue" evidence="2">
    <location>
        <position position="1"/>
    </location>
</feature>
<evidence type="ECO:0008006" key="4">
    <source>
        <dbReference type="Google" id="ProtNLM"/>
    </source>
</evidence>
<keyword evidence="1" id="KW-0812">Transmembrane</keyword>
<evidence type="ECO:0000256" key="1">
    <source>
        <dbReference type="SAM" id="Phobius"/>
    </source>
</evidence>
<evidence type="ECO:0000313" key="3">
    <source>
        <dbReference type="Proteomes" id="UP000257109"/>
    </source>
</evidence>
<protein>
    <recommendedName>
        <fullName evidence="4">Reverse transcriptase domain-containing protein</fullName>
    </recommendedName>
</protein>
<sequence length="65" mass="7660">MNKSRKKGDVIFKLDLEKAYAKTSRMSNFTKIIISLIIHDISVTSISLLWNDNKTQSFYPQRRLR</sequence>
<dbReference type="AlphaFoldDB" id="A0A371F635"/>